<dbReference type="Pfam" id="PF13702">
    <property type="entry name" value="Lysozyme_like"/>
    <property type="match status" value="1"/>
</dbReference>
<dbReference type="CDD" id="cd16891">
    <property type="entry name" value="CwlT-like"/>
    <property type="match status" value="1"/>
</dbReference>
<evidence type="ECO:0000259" key="2">
    <source>
        <dbReference type="Pfam" id="PF13529"/>
    </source>
</evidence>
<dbReference type="SUPFAM" id="SSF53955">
    <property type="entry name" value="Lysozyme-like"/>
    <property type="match status" value="1"/>
</dbReference>
<dbReference type="Pfam" id="PF13529">
    <property type="entry name" value="Peptidase_C39_2"/>
    <property type="match status" value="1"/>
</dbReference>
<dbReference type="Gene3D" id="1.10.530.10">
    <property type="match status" value="1"/>
</dbReference>
<dbReference type="EMBL" id="VUMB01000049">
    <property type="protein sequence ID" value="MSS41756.1"/>
    <property type="molecule type" value="Genomic_DNA"/>
</dbReference>
<dbReference type="InterPro" id="IPR047194">
    <property type="entry name" value="CwlT-like_lysozyme"/>
</dbReference>
<keyword evidence="1" id="KW-0812">Transmembrane</keyword>
<keyword evidence="1" id="KW-1133">Transmembrane helix</keyword>
<dbReference type="InterPro" id="IPR023346">
    <property type="entry name" value="Lysozyme-like_dom_sf"/>
</dbReference>
<proteinExistence type="predicted"/>
<accession>A0A844F8F4</accession>
<evidence type="ECO:0000259" key="3">
    <source>
        <dbReference type="Pfam" id="PF13702"/>
    </source>
</evidence>
<feature type="domain" description="Peptidase C39-like" evidence="2">
    <location>
        <begin position="448"/>
        <end position="578"/>
    </location>
</feature>
<dbReference type="AlphaFoldDB" id="A0A844F8F4"/>
<keyword evidence="1" id="KW-0472">Membrane</keyword>
<evidence type="ECO:0000256" key="1">
    <source>
        <dbReference type="SAM" id="Phobius"/>
    </source>
</evidence>
<sequence>MATESSGFDEAMDVGTSTISHLKALKTASTITKAGFGAAGGPFTATIGIAIANRHGIAKIIIVIIAILLLPVLFILMLPGLIFGSLMEDTGALNSNTIINDNIRASREAIVEVLEESHADILSEINAAIAKLPEGDTASINDSYAYNISVNANLLISQFCASQDNYENINLRKLKSLIRKNKDGLFSYDVATETVTMEVVVEGGAEGENSPEGNENAEPQTKTVTFTRHTYTVQYAGDAYFADHVFHLTDEQKELAQDYAENLTTFFGNAASGVAMAINLSDEVLSYRPAVERIAAKYGMSEYVELILAVMMQESGGRGLDVMQAAEGSFNTKYPHKPNGITDPEYSIECGIQELKYALEKAGCTGPTDLDRIKLALQGYNYGSGYIDWAMERDGGYTKENAIAYSDMMCARPSWPYDRYGDKEYVEHVLRYYQITNSGGSYPANGIQIPHYLQTDYGNIPYGGGSIASSGCGPTSFAMIASYLTDTTITPADTVAWCGNSYYMPGVGTYWSYFQAAANHFGCGSVTQTSDANQVLKALSEGHPVISSQRAGLFTSGGHFIVLRGVTADSKVLVNDPNDNSSKNYINREFDMMSEVHATSNAYWIFDKK</sequence>
<comment type="caution">
    <text evidence="4">The sequence shown here is derived from an EMBL/GenBank/DDBJ whole genome shotgun (WGS) entry which is preliminary data.</text>
</comment>
<protein>
    <submittedName>
        <fullName evidence="4">Peptidase M23</fullName>
    </submittedName>
</protein>
<evidence type="ECO:0000313" key="5">
    <source>
        <dbReference type="Proteomes" id="UP000462363"/>
    </source>
</evidence>
<dbReference type="RefSeq" id="WP_154322842.1">
    <property type="nucleotide sequence ID" value="NZ_CP045695.1"/>
</dbReference>
<evidence type="ECO:0000313" key="4">
    <source>
        <dbReference type="EMBL" id="MSS41756.1"/>
    </source>
</evidence>
<dbReference type="InterPro" id="IPR039564">
    <property type="entry name" value="Peptidase_C39-like"/>
</dbReference>
<reference evidence="4 5" key="1">
    <citation type="submission" date="2019-08" db="EMBL/GenBank/DDBJ databases">
        <title>In-depth cultivation of the pig gut microbiome towards novel bacterial diversity and tailored functional studies.</title>
        <authorList>
            <person name="Wylensek D."/>
            <person name="Hitch T.C.A."/>
            <person name="Clavel T."/>
        </authorList>
    </citation>
    <scope>NUCLEOTIDE SEQUENCE [LARGE SCALE GENOMIC DNA]</scope>
    <source>
        <strain evidence="4 5">BL-389-WT-3D</strain>
    </source>
</reference>
<dbReference type="Gene3D" id="3.90.70.10">
    <property type="entry name" value="Cysteine proteinases"/>
    <property type="match status" value="1"/>
</dbReference>
<feature type="transmembrane region" description="Helical" evidence="1">
    <location>
        <begin position="60"/>
        <end position="87"/>
    </location>
</feature>
<dbReference type="Proteomes" id="UP000462363">
    <property type="component" value="Unassembled WGS sequence"/>
</dbReference>
<name>A0A844F8F4_CLOSV</name>
<gene>
    <name evidence="4" type="ORF">FYJ37_15820</name>
</gene>
<feature type="domain" description="CwlT-like lysozyme" evidence="3">
    <location>
        <begin position="282"/>
        <end position="419"/>
    </location>
</feature>
<organism evidence="4 5">
    <name type="scientific">Clostridium scindens (strain JCM 10418 / VPI 12708)</name>
    <dbReference type="NCBI Taxonomy" id="29347"/>
    <lineage>
        <taxon>Bacteria</taxon>
        <taxon>Bacillati</taxon>
        <taxon>Bacillota</taxon>
        <taxon>Clostridia</taxon>
        <taxon>Lachnospirales</taxon>
        <taxon>Lachnospiraceae</taxon>
    </lineage>
</organism>